<dbReference type="EC" id="2.7.7.9" evidence="2"/>
<dbReference type="Proteomes" id="UP000737402">
    <property type="component" value="Unassembled WGS sequence"/>
</dbReference>
<sequence>MVKKAIIPAAGYGTRSLPITKLLPKEMFPIGVKPAIHYVVEEAIDSGIEEILMIVSRKKNMIVDYFDHSLELEAFLERENKQHLIDLIPIPSVPLHYVRQPYAKGLGDAIRLGRTFIGNEPFAVLLPDDIMVSEQEPALKQLIDSYNETKRSVVGVKEVEESLLKNYGVISGAETKPGLFHLDEIVEKPKSNAPSKHAVIGRYVFTPAIFTMLEKAIPKEGEEIQLTAAIKELLAVEDCYGKVVKSQRYDIGRTEEYVALINRIHQLEKRSD</sequence>
<comment type="catalytic activity">
    <reaction evidence="5">
        <text>alpha-D-glucose 1-phosphate + UTP + H(+) = UDP-alpha-D-glucose + diphosphate</text>
        <dbReference type="Rhea" id="RHEA:19889"/>
        <dbReference type="ChEBI" id="CHEBI:15378"/>
        <dbReference type="ChEBI" id="CHEBI:33019"/>
        <dbReference type="ChEBI" id="CHEBI:46398"/>
        <dbReference type="ChEBI" id="CHEBI:58601"/>
        <dbReference type="ChEBI" id="CHEBI:58885"/>
        <dbReference type="EC" id="2.7.7.9"/>
    </reaction>
</comment>
<keyword evidence="8" id="KW-1185">Reference proteome</keyword>
<name>A0ABS2P571_9BACI</name>
<dbReference type="InterPro" id="IPR005835">
    <property type="entry name" value="NTP_transferase_dom"/>
</dbReference>
<reference evidence="7 8" key="1">
    <citation type="submission" date="2021-01" db="EMBL/GenBank/DDBJ databases">
        <title>Genomic Encyclopedia of Type Strains, Phase IV (KMG-IV): sequencing the most valuable type-strain genomes for metagenomic binning, comparative biology and taxonomic classification.</title>
        <authorList>
            <person name="Goeker M."/>
        </authorList>
    </citation>
    <scope>NUCLEOTIDE SEQUENCE [LARGE SCALE GENOMIC DNA]</scope>
    <source>
        <strain evidence="7 8">DSM 25879</strain>
    </source>
</reference>
<dbReference type="CDD" id="cd02541">
    <property type="entry name" value="UGPase_prokaryotic"/>
    <property type="match status" value="1"/>
</dbReference>
<evidence type="ECO:0000256" key="1">
    <source>
        <dbReference type="ARBA" id="ARBA00006890"/>
    </source>
</evidence>
<dbReference type="EMBL" id="JAFBED010000013">
    <property type="protein sequence ID" value="MBM7622029.1"/>
    <property type="molecule type" value="Genomic_DNA"/>
</dbReference>
<evidence type="ECO:0000256" key="2">
    <source>
        <dbReference type="ARBA" id="ARBA00012415"/>
    </source>
</evidence>
<dbReference type="PANTHER" id="PTHR43197:SF1">
    <property type="entry name" value="UTP--GLUCOSE-1-PHOSPHATE URIDYLYLTRANSFERASE"/>
    <property type="match status" value="1"/>
</dbReference>
<keyword evidence="3 7" id="KW-0808">Transferase</keyword>
<comment type="similarity">
    <text evidence="1">Belongs to the UDPGP type 2 family.</text>
</comment>
<protein>
    <recommendedName>
        <fullName evidence="2">UTP--glucose-1-phosphate uridylyltransferase</fullName>
        <ecNumber evidence="2">2.7.7.9</ecNumber>
    </recommendedName>
</protein>
<evidence type="ECO:0000256" key="5">
    <source>
        <dbReference type="ARBA" id="ARBA00048128"/>
    </source>
</evidence>
<comment type="caution">
    <text evidence="7">The sequence shown here is derived from an EMBL/GenBank/DDBJ whole genome shotgun (WGS) entry which is preliminary data.</text>
</comment>
<dbReference type="PANTHER" id="PTHR43197">
    <property type="entry name" value="UTP--GLUCOSE-1-PHOSPHATE URIDYLYLTRANSFERASE"/>
    <property type="match status" value="1"/>
</dbReference>
<organism evidence="7 8">
    <name type="scientific">Sutcliffiella tianshenii</name>
    <dbReference type="NCBI Taxonomy" id="1463404"/>
    <lineage>
        <taxon>Bacteria</taxon>
        <taxon>Bacillati</taxon>
        <taxon>Bacillota</taxon>
        <taxon>Bacilli</taxon>
        <taxon>Bacillales</taxon>
        <taxon>Bacillaceae</taxon>
        <taxon>Sutcliffiella</taxon>
    </lineage>
</organism>
<evidence type="ECO:0000256" key="4">
    <source>
        <dbReference type="ARBA" id="ARBA00022695"/>
    </source>
</evidence>
<accession>A0ABS2P571</accession>
<feature type="domain" description="Nucleotidyl transferase" evidence="6">
    <location>
        <begin position="4"/>
        <end position="264"/>
    </location>
</feature>
<dbReference type="RefSeq" id="WP_204419215.1">
    <property type="nucleotide sequence ID" value="NZ_JAFBED010000013.1"/>
</dbReference>
<dbReference type="InterPro" id="IPR005771">
    <property type="entry name" value="GalU_uridylyltTrfase_bac/arc"/>
</dbReference>
<dbReference type="Gene3D" id="3.90.550.10">
    <property type="entry name" value="Spore Coat Polysaccharide Biosynthesis Protein SpsA, Chain A"/>
    <property type="match status" value="1"/>
</dbReference>
<evidence type="ECO:0000313" key="7">
    <source>
        <dbReference type="EMBL" id="MBM7622029.1"/>
    </source>
</evidence>
<keyword evidence="4 7" id="KW-0548">Nucleotidyltransferase</keyword>
<evidence type="ECO:0000259" key="6">
    <source>
        <dbReference type="Pfam" id="PF00483"/>
    </source>
</evidence>
<proteinExistence type="inferred from homology"/>
<dbReference type="GO" id="GO:0003983">
    <property type="term" value="F:UTP:glucose-1-phosphate uridylyltransferase activity"/>
    <property type="evidence" value="ECO:0007669"/>
    <property type="project" value="UniProtKB-EC"/>
</dbReference>
<dbReference type="Pfam" id="PF00483">
    <property type="entry name" value="NTP_transferase"/>
    <property type="match status" value="1"/>
</dbReference>
<dbReference type="SUPFAM" id="SSF53448">
    <property type="entry name" value="Nucleotide-diphospho-sugar transferases"/>
    <property type="match status" value="1"/>
</dbReference>
<evidence type="ECO:0000313" key="8">
    <source>
        <dbReference type="Proteomes" id="UP000737402"/>
    </source>
</evidence>
<gene>
    <name evidence="7" type="ORF">JOC95_003939</name>
</gene>
<dbReference type="InterPro" id="IPR029044">
    <property type="entry name" value="Nucleotide-diphossugar_trans"/>
</dbReference>
<evidence type="ECO:0000256" key="3">
    <source>
        <dbReference type="ARBA" id="ARBA00022679"/>
    </source>
</evidence>